<dbReference type="EMBL" id="WJXA01000002">
    <property type="protein sequence ID" value="KAF7151653.1"/>
    <property type="molecule type" value="Genomic_DNA"/>
</dbReference>
<protein>
    <submittedName>
        <fullName evidence="1">Uncharacterized protein</fullName>
    </submittedName>
</protein>
<evidence type="ECO:0000313" key="1">
    <source>
        <dbReference type="EMBL" id="KAF7151653.1"/>
    </source>
</evidence>
<keyword evidence="2" id="KW-1185">Reference proteome</keyword>
<comment type="caution">
    <text evidence="1">The sequence shown here is derived from an EMBL/GenBank/DDBJ whole genome shotgun (WGS) entry which is preliminary data.</text>
</comment>
<gene>
    <name evidence="1" type="ORF">RHSIM_Rhsim02G0081100</name>
</gene>
<organism evidence="1 2">
    <name type="scientific">Rhododendron simsii</name>
    <name type="common">Sims's rhododendron</name>
    <dbReference type="NCBI Taxonomy" id="118357"/>
    <lineage>
        <taxon>Eukaryota</taxon>
        <taxon>Viridiplantae</taxon>
        <taxon>Streptophyta</taxon>
        <taxon>Embryophyta</taxon>
        <taxon>Tracheophyta</taxon>
        <taxon>Spermatophyta</taxon>
        <taxon>Magnoliopsida</taxon>
        <taxon>eudicotyledons</taxon>
        <taxon>Gunneridae</taxon>
        <taxon>Pentapetalae</taxon>
        <taxon>asterids</taxon>
        <taxon>Ericales</taxon>
        <taxon>Ericaceae</taxon>
        <taxon>Ericoideae</taxon>
        <taxon>Rhodoreae</taxon>
        <taxon>Rhododendron</taxon>
    </lineage>
</organism>
<name>A0A834HEK0_RHOSS</name>
<proteinExistence type="predicted"/>
<sequence>MGNIVGFAFDKVQEGLSRLASLISQGIDSFFRKLKEAFTWVASKIKKFFNDLFKWMNNSLNRTEFINVVCEAEKMTGQRLKLVPFGKDEQKCSLEIGKILSDLQKSCLPFLAALSMLEEFEKLSFPLPEEFEEEKIDGFFPNKLVSMADENEGTGASASSKAGGIW</sequence>
<reference evidence="1" key="1">
    <citation type="submission" date="2019-11" db="EMBL/GenBank/DDBJ databases">
        <authorList>
            <person name="Liu Y."/>
            <person name="Hou J."/>
            <person name="Li T.-Q."/>
            <person name="Guan C.-H."/>
            <person name="Wu X."/>
            <person name="Wu H.-Z."/>
            <person name="Ling F."/>
            <person name="Zhang R."/>
            <person name="Shi X.-G."/>
            <person name="Ren J.-P."/>
            <person name="Chen E.-F."/>
            <person name="Sun J.-M."/>
        </authorList>
    </citation>
    <scope>NUCLEOTIDE SEQUENCE</scope>
    <source>
        <strain evidence="1">Adult_tree_wgs_1</strain>
        <tissue evidence="1">Leaves</tissue>
    </source>
</reference>
<dbReference type="OrthoDB" id="10331671at2759"/>
<accession>A0A834HEK0</accession>
<dbReference type="AlphaFoldDB" id="A0A834HEK0"/>
<dbReference type="Proteomes" id="UP000626092">
    <property type="component" value="Unassembled WGS sequence"/>
</dbReference>
<evidence type="ECO:0000313" key="2">
    <source>
        <dbReference type="Proteomes" id="UP000626092"/>
    </source>
</evidence>